<dbReference type="AlphaFoldDB" id="A0A6N7Y0V5"/>
<name>A0A6N7Y0V5_9FIRM</name>
<keyword evidence="1" id="KW-0812">Transmembrane</keyword>
<evidence type="ECO:0000313" key="2">
    <source>
        <dbReference type="EMBL" id="MSU01640.1"/>
    </source>
</evidence>
<comment type="caution">
    <text evidence="2">The sequence shown here is derived from an EMBL/GenBank/DDBJ whole genome shotgun (WGS) entry which is preliminary data.</text>
</comment>
<protein>
    <submittedName>
        <fullName evidence="2">Uncharacterized protein</fullName>
    </submittedName>
</protein>
<dbReference type="Pfam" id="PF09605">
    <property type="entry name" value="Trep_Strep"/>
    <property type="match status" value="1"/>
</dbReference>
<accession>A0A6N7Y0V5</accession>
<evidence type="ECO:0000313" key="3">
    <source>
        <dbReference type="Proteomes" id="UP000469523"/>
    </source>
</evidence>
<proteinExistence type="predicted"/>
<reference evidence="2 3" key="1">
    <citation type="submission" date="2019-09" db="EMBL/GenBank/DDBJ databases">
        <title>In-depth cultivation of the pig gut microbiome towards novel bacterial diversity and tailored functional studies.</title>
        <authorList>
            <person name="Wylensek D."/>
            <person name="Hitch T.C.A."/>
            <person name="Clavel T."/>
        </authorList>
    </citation>
    <scope>NUCLEOTIDE SEQUENCE [LARGE SCALE GENOMIC DNA]</scope>
    <source>
        <strain evidence="2 3">WCA3-693-APC-4?</strain>
    </source>
</reference>
<keyword evidence="1" id="KW-1133">Transmembrane helix</keyword>
<dbReference type="InterPro" id="IPR011733">
    <property type="entry name" value="CHP02185_IM"/>
</dbReference>
<evidence type="ECO:0000256" key="1">
    <source>
        <dbReference type="SAM" id="Phobius"/>
    </source>
</evidence>
<keyword evidence="1" id="KW-0472">Membrane</keyword>
<dbReference type="Proteomes" id="UP000469523">
    <property type="component" value="Unassembled WGS sequence"/>
</dbReference>
<keyword evidence="3" id="KW-1185">Reference proteome</keyword>
<feature type="transmembrane region" description="Helical" evidence="1">
    <location>
        <begin position="26"/>
        <end position="50"/>
    </location>
</feature>
<gene>
    <name evidence="2" type="ORF">FYJ83_09200</name>
</gene>
<dbReference type="EMBL" id="VUNQ01000017">
    <property type="protein sequence ID" value="MSU01640.1"/>
    <property type="molecule type" value="Genomic_DNA"/>
</dbReference>
<organism evidence="2 3">
    <name type="scientific">Tissierella pigra</name>
    <dbReference type="NCBI Taxonomy" id="2607614"/>
    <lineage>
        <taxon>Bacteria</taxon>
        <taxon>Bacillati</taxon>
        <taxon>Bacillota</taxon>
        <taxon>Tissierellia</taxon>
        <taxon>Tissierellales</taxon>
        <taxon>Tissierellaceae</taxon>
        <taxon>Tissierella</taxon>
    </lineage>
</organism>
<sequence>MRSKSLCFRGGFVGELLFNLIGRNKFIAAVFGFSSIMLGYALGEYIPFVYMQDVYIALYKNYRYITYCSAMFRNYEPKFNDYLMYYNSHCFHFRMFMGKKLLHKHFKKAGIV</sequence>